<dbReference type="OrthoDB" id="79171at2759"/>
<dbReference type="GO" id="GO:0006397">
    <property type="term" value="P:mRNA processing"/>
    <property type="evidence" value="ECO:0007669"/>
    <property type="project" value="InterPro"/>
</dbReference>
<gene>
    <name evidence="6" type="ORF">BG011_006397</name>
</gene>
<organism evidence="6 7">
    <name type="scientific">Mortierella polycephala</name>
    <dbReference type="NCBI Taxonomy" id="41804"/>
    <lineage>
        <taxon>Eukaryota</taxon>
        <taxon>Fungi</taxon>
        <taxon>Fungi incertae sedis</taxon>
        <taxon>Mucoromycota</taxon>
        <taxon>Mortierellomycotina</taxon>
        <taxon>Mortierellomycetes</taxon>
        <taxon>Mortierellales</taxon>
        <taxon>Mortierellaceae</taxon>
        <taxon>Mortierella</taxon>
    </lineage>
</organism>
<keyword evidence="7" id="KW-1185">Reference proteome</keyword>
<feature type="region of interest" description="Disordered" evidence="4">
    <location>
        <begin position="187"/>
        <end position="237"/>
    </location>
</feature>
<dbReference type="Pfam" id="PF06003">
    <property type="entry name" value="SMN_Tudor"/>
    <property type="match status" value="1"/>
</dbReference>
<dbReference type="GO" id="GO:0005737">
    <property type="term" value="C:cytoplasm"/>
    <property type="evidence" value="ECO:0007669"/>
    <property type="project" value="InterPro"/>
</dbReference>
<dbReference type="InterPro" id="IPR002999">
    <property type="entry name" value="Tudor"/>
</dbReference>
<comment type="caution">
    <text evidence="6">The sequence shown here is derived from an EMBL/GenBank/DDBJ whole genome shotgun (WGS) entry which is preliminary data.</text>
</comment>
<keyword evidence="3" id="KW-0539">Nucleus</keyword>
<feature type="compositionally biased region" description="Basic and acidic residues" evidence="4">
    <location>
        <begin position="211"/>
        <end position="221"/>
    </location>
</feature>
<evidence type="ECO:0000313" key="7">
    <source>
        <dbReference type="Proteomes" id="UP000726737"/>
    </source>
</evidence>
<feature type="compositionally biased region" description="Polar residues" evidence="4">
    <location>
        <begin position="82"/>
        <end position="128"/>
    </location>
</feature>
<reference evidence="6" key="1">
    <citation type="journal article" date="2020" name="Fungal Divers.">
        <title>Resolving the Mortierellaceae phylogeny through synthesis of multi-gene phylogenetics and phylogenomics.</title>
        <authorList>
            <person name="Vandepol N."/>
            <person name="Liber J."/>
            <person name="Desiro A."/>
            <person name="Na H."/>
            <person name="Kennedy M."/>
            <person name="Barry K."/>
            <person name="Grigoriev I.V."/>
            <person name="Miller A.N."/>
            <person name="O'Donnell K."/>
            <person name="Stajich J.E."/>
            <person name="Bonito G."/>
        </authorList>
    </citation>
    <scope>NUCLEOTIDE SEQUENCE</scope>
    <source>
        <strain evidence="6">KOD948</strain>
    </source>
</reference>
<dbReference type="EMBL" id="JAAAJA010000462">
    <property type="protein sequence ID" value="KAG0253378.1"/>
    <property type="molecule type" value="Genomic_DNA"/>
</dbReference>
<evidence type="ECO:0000256" key="3">
    <source>
        <dbReference type="ARBA" id="ARBA00023242"/>
    </source>
</evidence>
<evidence type="ECO:0000313" key="6">
    <source>
        <dbReference type="EMBL" id="KAG0253378.1"/>
    </source>
</evidence>
<proteinExistence type="inferred from homology"/>
<dbReference type="InterPro" id="IPR010304">
    <property type="entry name" value="SMN_Tudor"/>
</dbReference>
<dbReference type="PROSITE" id="PS50304">
    <property type="entry name" value="TUDOR"/>
    <property type="match status" value="1"/>
</dbReference>
<evidence type="ECO:0000256" key="4">
    <source>
        <dbReference type="SAM" id="MobiDB-lite"/>
    </source>
</evidence>
<evidence type="ECO:0000259" key="5">
    <source>
        <dbReference type="PROSITE" id="PS50304"/>
    </source>
</evidence>
<feature type="region of interest" description="Disordered" evidence="4">
    <location>
        <begin position="82"/>
        <end position="136"/>
    </location>
</feature>
<dbReference type="SUPFAM" id="SSF63748">
    <property type="entry name" value="Tudor/PWWP/MBT"/>
    <property type="match status" value="1"/>
</dbReference>
<evidence type="ECO:0000256" key="1">
    <source>
        <dbReference type="ARBA" id="ARBA00004408"/>
    </source>
</evidence>
<comment type="similarity">
    <text evidence="2">Belongs to the SMN family.</text>
</comment>
<dbReference type="Proteomes" id="UP000726737">
    <property type="component" value="Unassembled WGS sequence"/>
</dbReference>
<evidence type="ECO:0000256" key="2">
    <source>
        <dbReference type="ARBA" id="ARBA00005371"/>
    </source>
</evidence>
<dbReference type="PANTHER" id="PTHR46297">
    <property type="entry name" value="ZINC FINGER CCCH-TYPE WITH G PATCH DOMAIN-CONTAINING PROTEIN"/>
    <property type="match status" value="1"/>
</dbReference>
<dbReference type="GO" id="GO:0015030">
    <property type="term" value="C:Cajal body"/>
    <property type="evidence" value="ECO:0007669"/>
    <property type="project" value="UniProtKB-SubCell"/>
</dbReference>
<name>A0A9P6PV53_9FUNG</name>
<dbReference type="AlphaFoldDB" id="A0A9P6PV53"/>
<dbReference type="Gene3D" id="2.30.30.140">
    <property type="match status" value="1"/>
</dbReference>
<sequence>MDASDLISYKEQVATIETALLADPANEELLTLKTELLELISLTETLLQEEKVQQQQQQELSATTSATSTAATIASPVSVGLSSVSATDSPNRSAFSPQSGTGIGSGLSTPTNAGASSIDKSPPASNQPIYVPPAPLRNWSVGDRCRALYAADGKYYDATIRAIASGGQVISVEYKGYANSPSATLGPQDLKPVYDHKKNPKGSGGVGAVDEADKGQKKRGAEGAAGDGSFKKKKGSGAVNEQVQKQMAWQNFAKGGAKKAKGTILKKSIFATPDNPEGKVGVVGSGKGMTQFQARGKHVYGNSPQSN</sequence>
<dbReference type="GO" id="GO:0003723">
    <property type="term" value="F:RNA binding"/>
    <property type="evidence" value="ECO:0007669"/>
    <property type="project" value="InterPro"/>
</dbReference>
<protein>
    <recommendedName>
        <fullName evidence="5">Tudor domain-containing protein</fullName>
    </recommendedName>
</protein>
<feature type="domain" description="Tudor" evidence="5">
    <location>
        <begin position="138"/>
        <end position="195"/>
    </location>
</feature>
<accession>A0A9P6PV53</accession>
<comment type="subcellular location">
    <subcellularLocation>
        <location evidence="1">Nucleus</location>
        <location evidence="1">Cajal body</location>
    </subcellularLocation>
</comment>